<sequence>MNPKLTMQQQFERSLTLLAWFRNHPDASFLRASQELNIPVPQIRHELSKLMLCGLPNSKDTGFLIDINIGRTSASVMQDAGLSKPLNLSVMEAGALLLSLEAVRSTLPQHRHAAVDSAVAKIKALMRGERAALTAAGVEQDNTESGTTSHGPLTGLAQDMSQAVTQRSLVRCEYRSLHSDTFSARVLVPDHLGLIEGTTYLWAREVDDEGRAALTHKKFRLDRMERVDIDAAGSADFAGLRKAPTIDPSDPFGFDATSTPDAWASLELSPQARWMLEYYPMWQETPDTQDDGSSSITVAFPNTGVWLERFLVANAERITPIAPEGLGDRVRQRALRGLSAYSQGDS</sequence>
<evidence type="ECO:0000259" key="2">
    <source>
        <dbReference type="Pfam" id="PF19187"/>
    </source>
</evidence>
<feature type="domain" description="PafC HTH" evidence="2">
    <location>
        <begin position="9"/>
        <end position="123"/>
    </location>
</feature>
<dbReference type="RefSeq" id="WP_151844182.1">
    <property type="nucleotide sequence ID" value="NZ_WBZJ01000001.1"/>
</dbReference>
<dbReference type="PANTHER" id="PTHR34580">
    <property type="match status" value="1"/>
</dbReference>
<accession>A0ABQ6VGS9</accession>
<dbReference type="PIRSF" id="PIRSF016838">
    <property type="entry name" value="PafC"/>
    <property type="match status" value="1"/>
</dbReference>
<reference evidence="3 4" key="1">
    <citation type="submission" date="2019-10" db="EMBL/GenBank/DDBJ databases">
        <title>Corynebacterium sp novel species isolated from the respiratory tract of Marmot.</title>
        <authorList>
            <person name="Zhang G."/>
        </authorList>
    </citation>
    <scope>NUCLEOTIDE SEQUENCE [LARGE SCALE GENOMIC DNA]</scope>
    <source>
        <strain evidence="3 4">336</strain>
    </source>
</reference>
<gene>
    <name evidence="3" type="ORF">F8377_05280</name>
</gene>
<evidence type="ECO:0000259" key="1">
    <source>
        <dbReference type="Pfam" id="PF13280"/>
    </source>
</evidence>
<feature type="domain" description="WYL" evidence="1">
    <location>
        <begin position="158"/>
        <end position="228"/>
    </location>
</feature>
<evidence type="ECO:0000313" key="3">
    <source>
        <dbReference type="EMBL" id="KAB3523523.1"/>
    </source>
</evidence>
<comment type="caution">
    <text evidence="3">The sequence shown here is derived from an EMBL/GenBank/DDBJ whole genome shotgun (WGS) entry which is preliminary data.</text>
</comment>
<dbReference type="InterPro" id="IPR051534">
    <property type="entry name" value="CBASS_pafABC_assoc_protein"/>
</dbReference>
<protein>
    <submittedName>
        <fullName evidence="3">WYL domain-containing protein</fullName>
    </submittedName>
</protein>
<dbReference type="PROSITE" id="PS52050">
    <property type="entry name" value="WYL"/>
    <property type="match status" value="1"/>
</dbReference>
<dbReference type="Proteomes" id="UP000436181">
    <property type="component" value="Unassembled WGS sequence"/>
</dbReference>
<keyword evidence="4" id="KW-1185">Reference proteome</keyword>
<organism evidence="3 4">
    <name type="scientific">Corynebacterium zhongnanshanii</name>
    <dbReference type="NCBI Taxonomy" id="2768834"/>
    <lineage>
        <taxon>Bacteria</taxon>
        <taxon>Bacillati</taxon>
        <taxon>Actinomycetota</taxon>
        <taxon>Actinomycetes</taxon>
        <taxon>Mycobacteriales</taxon>
        <taxon>Corynebacteriaceae</taxon>
        <taxon>Corynebacterium</taxon>
    </lineage>
</organism>
<dbReference type="Pfam" id="PF19187">
    <property type="entry name" value="HTH_PafC"/>
    <property type="match status" value="1"/>
</dbReference>
<dbReference type="InterPro" id="IPR026881">
    <property type="entry name" value="WYL_dom"/>
</dbReference>
<dbReference type="PANTHER" id="PTHR34580:SF1">
    <property type="entry name" value="PROTEIN PAFC"/>
    <property type="match status" value="1"/>
</dbReference>
<dbReference type="InterPro" id="IPR028349">
    <property type="entry name" value="PafC-like"/>
</dbReference>
<dbReference type="EMBL" id="WBZJ01000001">
    <property type="protein sequence ID" value="KAB3523523.1"/>
    <property type="molecule type" value="Genomic_DNA"/>
</dbReference>
<dbReference type="Pfam" id="PF13280">
    <property type="entry name" value="WYL"/>
    <property type="match status" value="1"/>
</dbReference>
<dbReference type="InterPro" id="IPR043839">
    <property type="entry name" value="PafC_HTH"/>
</dbReference>
<name>A0ABQ6VGS9_9CORY</name>
<proteinExistence type="predicted"/>
<evidence type="ECO:0000313" key="4">
    <source>
        <dbReference type="Proteomes" id="UP000436181"/>
    </source>
</evidence>